<feature type="non-terminal residue" evidence="1">
    <location>
        <position position="1"/>
    </location>
</feature>
<comment type="caution">
    <text evidence="1">The sequence shown here is derived from an EMBL/GenBank/DDBJ whole genome shotgun (WGS) entry which is preliminary data.</text>
</comment>
<dbReference type="Proteomes" id="UP001174691">
    <property type="component" value="Unassembled WGS sequence"/>
</dbReference>
<evidence type="ECO:0000313" key="1">
    <source>
        <dbReference type="EMBL" id="KAJ9129431.1"/>
    </source>
</evidence>
<reference evidence="1" key="1">
    <citation type="submission" date="2022-07" db="EMBL/GenBank/DDBJ databases">
        <title>Fungi with potential for degradation of polypropylene.</title>
        <authorList>
            <person name="Gostincar C."/>
        </authorList>
    </citation>
    <scope>NUCLEOTIDE SEQUENCE</scope>
    <source>
        <strain evidence="1">EXF-13287</strain>
    </source>
</reference>
<proteinExistence type="predicted"/>
<organism evidence="1 2">
    <name type="scientific">Coniochaeta hoffmannii</name>
    <dbReference type="NCBI Taxonomy" id="91930"/>
    <lineage>
        <taxon>Eukaryota</taxon>
        <taxon>Fungi</taxon>
        <taxon>Dikarya</taxon>
        <taxon>Ascomycota</taxon>
        <taxon>Pezizomycotina</taxon>
        <taxon>Sordariomycetes</taxon>
        <taxon>Sordariomycetidae</taxon>
        <taxon>Coniochaetales</taxon>
        <taxon>Coniochaetaceae</taxon>
        <taxon>Coniochaeta</taxon>
    </lineage>
</organism>
<dbReference type="EMBL" id="JANBVN010000344">
    <property type="protein sequence ID" value="KAJ9129431.1"/>
    <property type="molecule type" value="Genomic_DNA"/>
</dbReference>
<keyword evidence="2" id="KW-1185">Reference proteome</keyword>
<accession>A0AA38R8L2</accession>
<dbReference type="AlphaFoldDB" id="A0AA38R8L2"/>
<evidence type="ECO:0000313" key="2">
    <source>
        <dbReference type="Proteomes" id="UP001174691"/>
    </source>
</evidence>
<name>A0AA38R8L2_9PEZI</name>
<sequence length="105" mass="11401">EEEEEDGGEVVFADVAGAHPLVRKWEAAVREEARRWGVDLEVLGGEEGVVRVGEERTVGREDGKGLGGVKEKKALDCLATALVFVITGRAVHHFAYEPANVNFTI</sequence>
<gene>
    <name evidence="1" type="ORF">NKR19_g10372</name>
</gene>
<protein>
    <submittedName>
        <fullName evidence="1">Uncharacterized protein</fullName>
    </submittedName>
</protein>